<keyword evidence="2" id="KW-1185">Reference proteome</keyword>
<sequence length="128" mass="14435">MSQAISSETIKASSVQWLKLLPDFKESSSLDASMADIIPMLDELRPLLSEEQEIRQEPDHEDDIKTCQDSEHSLESSDSSISSESNDENGVQNHEDLEAGDEEDGEDEEEEDKESKHRDKEDEPRSAN</sequence>
<reference evidence="1 2" key="2">
    <citation type="journal article" date="2022" name="Mol. Ecol. Resour.">
        <title>The genomes of chicory, endive, great burdock and yacon provide insights into Asteraceae paleo-polyploidization history and plant inulin production.</title>
        <authorList>
            <person name="Fan W."/>
            <person name="Wang S."/>
            <person name="Wang H."/>
            <person name="Wang A."/>
            <person name="Jiang F."/>
            <person name="Liu H."/>
            <person name="Zhao H."/>
            <person name="Xu D."/>
            <person name="Zhang Y."/>
        </authorList>
    </citation>
    <scope>NUCLEOTIDE SEQUENCE [LARGE SCALE GENOMIC DNA]</scope>
    <source>
        <strain evidence="2">cv. Punajuju</strain>
        <tissue evidence="1">Leaves</tissue>
    </source>
</reference>
<organism evidence="1 2">
    <name type="scientific">Cichorium intybus</name>
    <name type="common">Chicory</name>
    <dbReference type="NCBI Taxonomy" id="13427"/>
    <lineage>
        <taxon>Eukaryota</taxon>
        <taxon>Viridiplantae</taxon>
        <taxon>Streptophyta</taxon>
        <taxon>Embryophyta</taxon>
        <taxon>Tracheophyta</taxon>
        <taxon>Spermatophyta</taxon>
        <taxon>Magnoliopsida</taxon>
        <taxon>eudicotyledons</taxon>
        <taxon>Gunneridae</taxon>
        <taxon>Pentapetalae</taxon>
        <taxon>asterids</taxon>
        <taxon>campanulids</taxon>
        <taxon>Asterales</taxon>
        <taxon>Asteraceae</taxon>
        <taxon>Cichorioideae</taxon>
        <taxon>Cichorieae</taxon>
        <taxon>Cichoriinae</taxon>
        <taxon>Cichorium</taxon>
    </lineage>
</organism>
<gene>
    <name evidence="1" type="ORF">L2E82_45371</name>
</gene>
<accession>A0ACB8ZT50</accession>
<protein>
    <submittedName>
        <fullName evidence="1">Uncharacterized protein</fullName>
    </submittedName>
</protein>
<proteinExistence type="predicted"/>
<dbReference type="Proteomes" id="UP001055811">
    <property type="component" value="Linkage Group LG08"/>
</dbReference>
<evidence type="ECO:0000313" key="2">
    <source>
        <dbReference type="Proteomes" id="UP001055811"/>
    </source>
</evidence>
<name>A0ACB8ZT50_CICIN</name>
<reference evidence="2" key="1">
    <citation type="journal article" date="2022" name="Mol. Ecol. Resour.">
        <title>The genomes of chicory, endive, great burdock and yacon provide insights into Asteraceae palaeo-polyploidization history and plant inulin production.</title>
        <authorList>
            <person name="Fan W."/>
            <person name="Wang S."/>
            <person name="Wang H."/>
            <person name="Wang A."/>
            <person name="Jiang F."/>
            <person name="Liu H."/>
            <person name="Zhao H."/>
            <person name="Xu D."/>
            <person name="Zhang Y."/>
        </authorList>
    </citation>
    <scope>NUCLEOTIDE SEQUENCE [LARGE SCALE GENOMIC DNA]</scope>
    <source>
        <strain evidence="2">cv. Punajuju</strain>
    </source>
</reference>
<dbReference type="EMBL" id="CM042016">
    <property type="protein sequence ID" value="KAI3700733.1"/>
    <property type="molecule type" value="Genomic_DNA"/>
</dbReference>
<comment type="caution">
    <text evidence="1">The sequence shown here is derived from an EMBL/GenBank/DDBJ whole genome shotgun (WGS) entry which is preliminary data.</text>
</comment>
<evidence type="ECO:0000313" key="1">
    <source>
        <dbReference type="EMBL" id="KAI3700733.1"/>
    </source>
</evidence>